<dbReference type="EMBL" id="JAPZBQ010000005">
    <property type="protein sequence ID" value="KAJ5329701.1"/>
    <property type="molecule type" value="Genomic_DNA"/>
</dbReference>
<dbReference type="Proteomes" id="UP001147695">
    <property type="component" value="Unassembled WGS sequence"/>
</dbReference>
<reference evidence="2" key="1">
    <citation type="submission" date="2022-12" db="EMBL/GenBank/DDBJ databases">
        <authorList>
            <person name="Petersen C."/>
        </authorList>
    </citation>
    <scope>NUCLEOTIDE SEQUENCE</scope>
    <source>
        <strain evidence="2">IBT 35673</strain>
    </source>
</reference>
<sequence length="222" mass="25445">MITLESHTATCAECWARGDKRVGEDQAYVTDFKEWGDPHKPANQPLDINSNSNDNSPEDEDIFVEAAEFLPVISSRPPTPVLYGFSENNVFDLSRICDSVIVPSVRWSYHARRHQTRNERHTRWEVESDTESFCTCLEYMDDEEQDSDDGTVYEQALGEASYGEAFIAEISEKSPSEAEPDIANIKEKNAYYSILGYHVRDKAPLERLEDESLEFYGFTKEY</sequence>
<dbReference type="AlphaFoldDB" id="A0A9W9Q9U0"/>
<feature type="region of interest" description="Disordered" evidence="1">
    <location>
        <begin position="33"/>
        <end position="58"/>
    </location>
</feature>
<evidence type="ECO:0000256" key="1">
    <source>
        <dbReference type="SAM" id="MobiDB-lite"/>
    </source>
</evidence>
<name>A0A9W9Q9U0_PENBR</name>
<organism evidence="2 3">
    <name type="scientific">Penicillium brevicompactum</name>
    <dbReference type="NCBI Taxonomy" id="5074"/>
    <lineage>
        <taxon>Eukaryota</taxon>
        <taxon>Fungi</taxon>
        <taxon>Dikarya</taxon>
        <taxon>Ascomycota</taxon>
        <taxon>Pezizomycotina</taxon>
        <taxon>Eurotiomycetes</taxon>
        <taxon>Eurotiomycetidae</taxon>
        <taxon>Eurotiales</taxon>
        <taxon>Aspergillaceae</taxon>
        <taxon>Penicillium</taxon>
    </lineage>
</organism>
<protein>
    <submittedName>
        <fullName evidence="2">Uncharacterized protein</fullName>
    </submittedName>
</protein>
<proteinExistence type="predicted"/>
<gene>
    <name evidence="2" type="ORF">N7452_010091</name>
</gene>
<comment type="caution">
    <text evidence="2">The sequence shown here is derived from an EMBL/GenBank/DDBJ whole genome shotgun (WGS) entry which is preliminary data.</text>
</comment>
<evidence type="ECO:0000313" key="3">
    <source>
        <dbReference type="Proteomes" id="UP001147695"/>
    </source>
</evidence>
<evidence type="ECO:0000313" key="2">
    <source>
        <dbReference type="EMBL" id="KAJ5329701.1"/>
    </source>
</evidence>
<reference evidence="2" key="2">
    <citation type="journal article" date="2023" name="IMA Fungus">
        <title>Comparative genomic study of the Penicillium genus elucidates a diverse pangenome and 15 lateral gene transfer events.</title>
        <authorList>
            <person name="Petersen C."/>
            <person name="Sorensen T."/>
            <person name="Nielsen M.R."/>
            <person name="Sondergaard T.E."/>
            <person name="Sorensen J.L."/>
            <person name="Fitzpatrick D.A."/>
            <person name="Frisvad J.C."/>
            <person name="Nielsen K.L."/>
        </authorList>
    </citation>
    <scope>NUCLEOTIDE SEQUENCE</scope>
    <source>
        <strain evidence="2">IBT 35673</strain>
    </source>
</reference>
<accession>A0A9W9Q9U0</accession>